<dbReference type="RefSeq" id="WP_135850922.1">
    <property type="nucleotide sequence ID" value="NZ_RHPJ01000005.1"/>
</dbReference>
<name>A0A4Z1DWM4_9MICO</name>
<dbReference type="OrthoDB" id="5438043at2"/>
<evidence type="ECO:0000313" key="2">
    <source>
        <dbReference type="EMBL" id="TGO03904.1"/>
    </source>
</evidence>
<dbReference type="Pfam" id="PF01841">
    <property type="entry name" value="Transglut_core"/>
    <property type="match status" value="1"/>
</dbReference>
<sequence>MQRTVTSHLELDVTSPATLVLEIAVAQEHLDAGATESLVLTAAGRAVEARELAASHGTRLHVIDAPVGPVSIDYRATVATRLDPPPVDELDLLTYLRPSRYCESDSLAPTAHSEFVGLRGAELLTAVGSWVGTRLSYVSGASLPTDGAVRTLLARQGVCRDYAHLAVALLRALDVPARLAAVYAPGLTPMDFHAVAEAYVDGRWCVVDATTLAPRSSLVRISTGQDASSTAFLSVHHGRAALLSVSVSAVADVLPDDDLDTLVSLG</sequence>
<dbReference type="Gene3D" id="3.10.620.30">
    <property type="match status" value="1"/>
</dbReference>
<proteinExistence type="predicted"/>
<comment type="caution">
    <text evidence="2">The sequence shown here is derived from an EMBL/GenBank/DDBJ whole genome shotgun (WGS) entry which is preliminary data.</text>
</comment>
<reference evidence="2 3" key="1">
    <citation type="submission" date="2018-11" db="EMBL/GenBank/DDBJ databases">
        <title>Complete genome sequencing of the Actinobacteria Serinibacter sp. K3-2.</title>
        <authorList>
            <person name="Rakitin A.L."/>
            <person name="Beletsky A.V."/>
            <person name="Mardanov A.V."/>
            <person name="Ravin N.V."/>
            <person name="Gromova A.S."/>
            <person name="Filippova S.N."/>
            <person name="Gal'Chenko V.F."/>
        </authorList>
    </citation>
    <scope>NUCLEOTIDE SEQUENCE [LARGE SCALE GENOMIC DNA]</scope>
    <source>
        <strain evidence="2 3">K3-2</strain>
    </source>
</reference>
<keyword evidence="3" id="KW-1185">Reference proteome</keyword>
<feature type="domain" description="Transglutaminase-like" evidence="1">
    <location>
        <begin position="151"/>
        <end position="211"/>
    </location>
</feature>
<dbReference type="AlphaFoldDB" id="A0A4Z1DWM4"/>
<evidence type="ECO:0000313" key="3">
    <source>
        <dbReference type="Proteomes" id="UP000297318"/>
    </source>
</evidence>
<evidence type="ECO:0000259" key="1">
    <source>
        <dbReference type="SMART" id="SM00460"/>
    </source>
</evidence>
<dbReference type="InterPro" id="IPR038765">
    <property type="entry name" value="Papain-like_cys_pep_sf"/>
</dbReference>
<accession>A0A4Z1DWM4</accession>
<dbReference type="Proteomes" id="UP000297318">
    <property type="component" value="Unassembled WGS sequence"/>
</dbReference>
<dbReference type="InterPro" id="IPR002931">
    <property type="entry name" value="Transglutaminase-like"/>
</dbReference>
<organism evidence="2 3">
    <name type="scientific">Serinibacter arcticus</name>
    <dbReference type="NCBI Taxonomy" id="1655435"/>
    <lineage>
        <taxon>Bacteria</taxon>
        <taxon>Bacillati</taxon>
        <taxon>Actinomycetota</taxon>
        <taxon>Actinomycetes</taxon>
        <taxon>Micrococcales</taxon>
        <taxon>Beutenbergiaceae</taxon>
        <taxon>Serinibacter</taxon>
    </lineage>
</organism>
<dbReference type="PANTHER" id="PTHR33490">
    <property type="entry name" value="BLR5614 PROTEIN-RELATED"/>
    <property type="match status" value="1"/>
</dbReference>
<dbReference type="SMART" id="SM00460">
    <property type="entry name" value="TGc"/>
    <property type="match status" value="1"/>
</dbReference>
<dbReference type="PANTHER" id="PTHR33490:SF12">
    <property type="entry name" value="BLL5557 PROTEIN"/>
    <property type="match status" value="1"/>
</dbReference>
<dbReference type="Gene3D" id="2.60.40.2250">
    <property type="match status" value="1"/>
</dbReference>
<protein>
    <submittedName>
        <fullName evidence="2">Transglutaminase domain protein</fullName>
    </submittedName>
</protein>
<gene>
    <name evidence="2" type="ORF">SERN_2916</name>
</gene>
<dbReference type="SUPFAM" id="SSF54001">
    <property type="entry name" value="Cysteine proteinases"/>
    <property type="match status" value="1"/>
</dbReference>
<dbReference type="EMBL" id="RHPJ01000005">
    <property type="protein sequence ID" value="TGO03904.1"/>
    <property type="molecule type" value="Genomic_DNA"/>
</dbReference>